<name>A0ACC1YEI7_MELAZ</name>
<proteinExistence type="predicted"/>
<evidence type="ECO:0000313" key="2">
    <source>
        <dbReference type="Proteomes" id="UP001164539"/>
    </source>
</evidence>
<organism evidence="1 2">
    <name type="scientific">Melia azedarach</name>
    <name type="common">Chinaberry tree</name>
    <dbReference type="NCBI Taxonomy" id="155640"/>
    <lineage>
        <taxon>Eukaryota</taxon>
        <taxon>Viridiplantae</taxon>
        <taxon>Streptophyta</taxon>
        <taxon>Embryophyta</taxon>
        <taxon>Tracheophyta</taxon>
        <taxon>Spermatophyta</taxon>
        <taxon>Magnoliopsida</taxon>
        <taxon>eudicotyledons</taxon>
        <taxon>Gunneridae</taxon>
        <taxon>Pentapetalae</taxon>
        <taxon>rosids</taxon>
        <taxon>malvids</taxon>
        <taxon>Sapindales</taxon>
        <taxon>Meliaceae</taxon>
        <taxon>Melia</taxon>
    </lineage>
</organism>
<comment type="caution">
    <text evidence="1">The sequence shown here is derived from an EMBL/GenBank/DDBJ whole genome shotgun (WGS) entry which is preliminary data.</text>
</comment>
<gene>
    <name evidence="1" type="ORF">OWV82_009104</name>
</gene>
<evidence type="ECO:0000313" key="1">
    <source>
        <dbReference type="EMBL" id="KAJ4721418.1"/>
    </source>
</evidence>
<dbReference type="EMBL" id="CM051397">
    <property type="protein sequence ID" value="KAJ4721418.1"/>
    <property type="molecule type" value="Genomic_DNA"/>
</dbReference>
<dbReference type="Proteomes" id="UP001164539">
    <property type="component" value="Chromosome 4"/>
</dbReference>
<reference evidence="1 2" key="1">
    <citation type="journal article" date="2023" name="Science">
        <title>Complex scaffold remodeling in plant triterpene biosynthesis.</title>
        <authorList>
            <person name="De La Pena R."/>
            <person name="Hodgson H."/>
            <person name="Liu J.C."/>
            <person name="Stephenson M.J."/>
            <person name="Martin A.C."/>
            <person name="Owen C."/>
            <person name="Harkess A."/>
            <person name="Leebens-Mack J."/>
            <person name="Jimenez L.E."/>
            <person name="Osbourn A."/>
            <person name="Sattely E.S."/>
        </authorList>
    </citation>
    <scope>NUCLEOTIDE SEQUENCE [LARGE SCALE GENOMIC DNA]</scope>
    <source>
        <strain evidence="2">cv. JPN11</strain>
        <tissue evidence="1">Leaf</tissue>
    </source>
</reference>
<accession>A0ACC1YEI7</accession>
<keyword evidence="2" id="KW-1185">Reference proteome</keyword>
<sequence length="295" mass="31364">MPCSQCYPQDAPLFNPLNSSTYEYLSCTSKQCESFQGRTSCGNGKCTYSVAYQDKSYSEGNLALDTVTLNSTSGQPVALPKTIIGCGNRNNFTFGSEGTGIVGLGGGNDAASSSKINFGTNGVVSGPGVVSTPYIIKGPIAHYFLTLEAASVGNQRIAADGSFGTTEGNIFIDSGAALTYLPQAFNSKLVSAVSSFVNTTPVAEPNGLLDACYNYTPNFKFPVITIHFRDADVKLEPGNTFIGFSRDQRKIACLTFKGIDGAGAIFGNWMQTNFLVGYDTEKRTVSFKPTDCTQK</sequence>
<protein>
    <submittedName>
        <fullName evidence="1">Aspartic proteinase CDR1-like</fullName>
    </submittedName>
</protein>